<protein>
    <submittedName>
        <fullName evidence="3">DNA-binding protein</fullName>
    </submittedName>
</protein>
<keyword evidence="3" id="KW-0238">DNA-binding</keyword>
<organism evidence="3 4">
    <name type="scientific">Bradyrhizobium uaiense</name>
    <dbReference type="NCBI Taxonomy" id="2594946"/>
    <lineage>
        <taxon>Bacteria</taxon>
        <taxon>Pseudomonadati</taxon>
        <taxon>Pseudomonadota</taxon>
        <taxon>Alphaproteobacteria</taxon>
        <taxon>Hyphomicrobiales</taxon>
        <taxon>Nitrobacteraceae</taxon>
        <taxon>Bradyrhizobium</taxon>
    </lineage>
</organism>
<sequence length="136" mass="15369">MTDLESRPTKRSIPVPNQNLESKPFWDAAKDGRFLIKRCSACDKPHWYPRTMCPFCASTDTEWVESKGEGVIYAFSVMRRGTAPYAIGYVTLDEGVSLLTNFIDYDLDALEIGQRVRLKWSPTGQSNPPVFTFAPV</sequence>
<gene>
    <name evidence="3" type="ORF">FNJ47_43095</name>
</gene>
<dbReference type="InterPro" id="IPR002878">
    <property type="entry name" value="ChsH2_C"/>
</dbReference>
<feature type="domain" description="ChsH2 C-terminal OB-fold" evidence="1">
    <location>
        <begin position="63"/>
        <end position="120"/>
    </location>
</feature>
<dbReference type="RefSeq" id="WP_163162366.1">
    <property type="nucleotide sequence ID" value="NZ_VKHP01000339.1"/>
</dbReference>
<dbReference type="Pfam" id="PF01796">
    <property type="entry name" value="OB_ChsH2_C"/>
    <property type="match status" value="1"/>
</dbReference>
<dbReference type="InterPro" id="IPR022002">
    <property type="entry name" value="ChsH2_Znr"/>
</dbReference>
<comment type="caution">
    <text evidence="3">The sequence shown here is derived from an EMBL/GenBank/DDBJ whole genome shotgun (WGS) entry which is preliminary data.</text>
</comment>
<dbReference type="GO" id="GO:0003677">
    <property type="term" value="F:DNA binding"/>
    <property type="evidence" value="ECO:0007669"/>
    <property type="project" value="UniProtKB-KW"/>
</dbReference>
<dbReference type="InterPro" id="IPR012340">
    <property type="entry name" value="NA-bd_OB-fold"/>
</dbReference>
<dbReference type="AlphaFoldDB" id="A0A6P1BUY0"/>
<dbReference type="PANTHER" id="PTHR34075:SF5">
    <property type="entry name" value="BLR3430 PROTEIN"/>
    <property type="match status" value="1"/>
</dbReference>
<evidence type="ECO:0000259" key="2">
    <source>
        <dbReference type="Pfam" id="PF12172"/>
    </source>
</evidence>
<evidence type="ECO:0000259" key="1">
    <source>
        <dbReference type="Pfam" id="PF01796"/>
    </source>
</evidence>
<dbReference type="InterPro" id="IPR052513">
    <property type="entry name" value="Thioester_dehydratase-like"/>
</dbReference>
<dbReference type="Gene3D" id="6.10.30.10">
    <property type="match status" value="1"/>
</dbReference>
<evidence type="ECO:0000313" key="3">
    <source>
        <dbReference type="EMBL" id="NEV02328.1"/>
    </source>
</evidence>
<dbReference type="EMBL" id="VKHP01000339">
    <property type="protein sequence ID" value="NEV02328.1"/>
    <property type="molecule type" value="Genomic_DNA"/>
</dbReference>
<dbReference type="Proteomes" id="UP000468531">
    <property type="component" value="Unassembled WGS sequence"/>
</dbReference>
<evidence type="ECO:0000313" key="4">
    <source>
        <dbReference type="Proteomes" id="UP000468531"/>
    </source>
</evidence>
<proteinExistence type="predicted"/>
<dbReference type="SUPFAM" id="SSF50249">
    <property type="entry name" value="Nucleic acid-binding proteins"/>
    <property type="match status" value="1"/>
</dbReference>
<reference evidence="3 4" key="1">
    <citation type="journal article" date="2020" name="Arch. Microbiol.">
        <title>Bradyrhizobium uaiense sp. nov., a new highly efficient cowpea symbiont.</title>
        <authorList>
            <person name="Cabral Michel D."/>
            <person name="Azarias Guimaraes A."/>
            <person name="Martins da Costa E."/>
            <person name="Soares de Carvalho T."/>
            <person name="Balsanelli E."/>
            <person name="Willems A."/>
            <person name="Maltempi de Souza E."/>
            <person name="de Souza Moreira F.M."/>
        </authorList>
    </citation>
    <scope>NUCLEOTIDE SEQUENCE [LARGE SCALE GENOMIC DNA]</scope>
    <source>
        <strain evidence="3 4">UFLA 03-164</strain>
    </source>
</reference>
<dbReference type="PANTHER" id="PTHR34075">
    <property type="entry name" value="BLR3430 PROTEIN"/>
    <property type="match status" value="1"/>
</dbReference>
<feature type="domain" description="ChsH2 rubredoxin-like zinc ribbon" evidence="2">
    <location>
        <begin position="26"/>
        <end position="62"/>
    </location>
</feature>
<accession>A0A6P1BUY0</accession>
<name>A0A6P1BUY0_9BRAD</name>
<keyword evidence="4" id="KW-1185">Reference proteome</keyword>
<dbReference type="Pfam" id="PF12172">
    <property type="entry name" value="zf-ChsH2"/>
    <property type="match status" value="1"/>
</dbReference>